<reference evidence="1" key="1">
    <citation type="submission" date="2021-08" db="EMBL/GenBank/DDBJ databases">
        <title>Novel anaerobic bacterium isolated from sea squirt in East Sea, Republic of Korea.</title>
        <authorList>
            <person name="Nguyen T.H."/>
            <person name="Li Z."/>
            <person name="Lee Y.-J."/>
            <person name="Ko J."/>
            <person name="Kim S.-G."/>
        </authorList>
    </citation>
    <scope>NUCLEOTIDE SEQUENCE</scope>
    <source>
        <strain evidence="1">KCTC 25031</strain>
    </source>
</reference>
<organism evidence="1 2">
    <name type="scientific">Halosquirtibacter laminarini</name>
    <dbReference type="NCBI Taxonomy" id="3374600"/>
    <lineage>
        <taxon>Bacteria</taxon>
        <taxon>Pseudomonadati</taxon>
        <taxon>Bacteroidota</taxon>
        <taxon>Bacteroidia</taxon>
        <taxon>Marinilabiliales</taxon>
        <taxon>Prolixibacteraceae</taxon>
        <taxon>Halosquirtibacter</taxon>
    </lineage>
</organism>
<keyword evidence="2" id="KW-1185">Reference proteome</keyword>
<evidence type="ECO:0000313" key="1">
    <source>
        <dbReference type="EMBL" id="QZE15008.1"/>
    </source>
</evidence>
<gene>
    <name evidence="1" type="ORF">K4L44_04045</name>
</gene>
<dbReference type="EMBL" id="CP081303">
    <property type="protein sequence ID" value="QZE15008.1"/>
    <property type="molecule type" value="Genomic_DNA"/>
</dbReference>
<sequence>MKLIPIFGEKLCAVEYPEDHEDIFTKIFESWVNPEYLEEFFENNKEDITKGYYIGYSVESAILKTYDLAE</sequence>
<accession>A0AC61NHJ1</accession>
<dbReference type="Proteomes" id="UP000826212">
    <property type="component" value="Chromosome"/>
</dbReference>
<protein>
    <submittedName>
        <fullName evidence="1">Uncharacterized protein</fullName>
    </submittedName>
</protein>
<name>A0AC61NHJ1_9BACT</name>
<proteinExistence type="predicted"/>
<evidence type="ECO:0000313" key="2">
    <source>
        <dbReference type="Proteomes" id="UP000826212"/>
    </source>
</evidence>